<keyword evidence="3" id="KW-1185">Reference proteome</keyword>
<gene>
    <name evidence="2" type="ORF">GCM10007901_37390</name>
</gene>
<evidence type="ECO:0000313" key="3">
    <source>
        <dbReference type="Proteomes" id="UP001156670"/>
    </source>
</evidence>
<dbReference type="Pfam" id="PF05050">
    <property type="entry name" value="Methyltransf_21"/>
    <property type="match status" value="1"/>
</dbReference>
<organism evidence="2 3">
    <name type="scientific">Dyella acidisoli</name>
    <dbReference type="NCBI Taxonomy" id="1867834"/>
    <lineage>
        <taxon>Bacteria</taxon>
        <taxon>Pseudomonadati</taxon>
        <taxon>Pseudomonadota</taxon>
        <taxon>Gammaproteobacteria</taxon>
        <taxon>Lysobacterales</taxon>
        <taxon>Rhodanobacteraceae</taxon>
        <taxon>Dyella</taxon>
    </lineage>
</organism>
<protein>
    <recommendedName>
        <fullName evidence="1">Methyltransferase FkbM domain-containing protein</fullName>
    </recommendedName>
</protein>
<dbReference type="InterPro" id="IPR029063">
    <property type="entry name" value="SAM-dependent_MTases_sf"/>
</dbReference>
<dbReference type="Gene3D" id="3.40.50.150">
    <property type="entry name" value="Vaccinia Virus protein VP39"/>
    <property type="match status" value="1"/>
</dbReference>
<reference evidence="3" key="1">
    <citation type="journal article" date="2019" name="Int. J. Syst. Evol. Microbiol.">
        <title>The Global Catalogue of Microorganisms (GCM) 10K type strain sequencing project: providing services to taxonomists for standard genome sequencing and annotation.</title>
        <authorList>
            <consortium name="The Broad Institute Genomics Platform"/>
            <consortium name="The Broad Institute Genome Sequencing Center for Infectious Disease"/>
            <person name="Wu L."/>
            <person name="Ma J."/>
        </authorList>
    </citation>
    <scope>NUCLEOTIDE SEQUENCE [LARGE SCALE GENOMIC DNA]</scope>
    <source>
        <strain evidence="3">NBRC 111980</strain>
    </source>
</reference>
<dbReference type="Proteomes" id="UP001156670">
    <property type="component" value="Unassembled WGS sequence"/>
</dbReference>
<dbReference type="RefSeq" id="WP_284322460.1">
    <property type="nucleotide sequence ID" value="NZ_BSOB01000046.1"/>
</dbReference>
<comment type="caution">
    <text evidence="2">The sequence shown here is derived from an EMBL/GenBank/DDBJ whole genome shotgun (WGS) entry which is preliminary data.</text>
</comment>
<dbReference type="InterPro" id="IPR006342">
    <property type="entry name" value="FkbM_mtfrase"/>
</dbReference>
<evidence type="ECO:0000313" key="2">
    <source>
        <dbReference type="EMBL" id="GLQ94787.1"/>
    </source>
</evidence>
<evidence type="ECO:0000259" key="1">
    <source>
        <dbReference type="Pfam" id="PF05050"/>
    </source>
</evidence>
<proteinExistence type="predicted"/>
<name>A0ABQ5XVI9_9GAMM</name>
<feature type="domain" description="Methyltransferase FkbM" evidence="1">
    <location>
        <begin position="73"/>
        <end position="208"/>
    </location>
</feature>
<dbReference type="SUPFAM" id="SSF53335">
    <property type="entry name" value="S-adenosyl-L-methionine-dependent methyltransferases"/>
    <property type="match status" value="1"/>
</dbReference>
<dbReference type="NCBIfam" id="TIGR01444">
    <property type="entry name" value="fkbM_fam"/>
    <property type="match status" value="1"/>
</dbReference>
<dbReference type="EMBL" id="BSOB01000046">
    <property type="protein sequence ID" value="GLQ94787.1"/>
    <property type="molecule type" value="Genomic_DNA"/>
</dbReference>
<accession>A0ABQ5XVI9</accession>
<sequence length="255" mass="28431">MNTQKKANASESSSRLWSTRYGMMTGVPVKGSVARSLQRYGEWSEQELNLLSGLIQDGQSVLEFGGEYGAHTLWFARAVGEKGKVYVAEPRRLPFQQLCANVAINQLTNVYTHSHWLARSDAQLVLSSLPGGVVPDGEEDEMVNVVTLDSLNLDSLDLLKINLSGSLIDLLLGAAETIRKHRPIIYYRLSGIEQVEAEVQAIKDLGYRCWSHTPYLYNADNHASESVNIFPGCVQQNVIASPVESRFELEQRYEL</sequence>